<evidence type="ECO:0008006" key="4">
    <source>
        <dbReference type="Google" id="ProtNLM"/>
    </source>
</evidence>
<dbReference type="Proteomes" id="UP000298663">
    <property type="component" value="Unassembled WGS sequence"/>
</dbReference>
<keyword evidence="1" id="KW-1133">Transmembrane helix</keyword>
<accession>A0A4V6A115</accession>
<protein>
    <recommendedName>
        <fullName evidence="4">G-protein coupled receptors family 1 profile domain-containing protein</fullName>
    </recommendedName>
</protein>
<feature type="transmembrane region" description="Helical" evidence="1">
    <location>
        <begin position="118"/>
        <end position="137"/>
    </location>
</feature>
<keyword evidence="3" id="KW-1185">Reference proteome</keyword>
<feature type="transmembrane region" description="Helical" evidence="1">
    <location>
        <begin position="157"/>
        <end position="181"/>
    </location>
</feature>
<evidence type="ECO:0000313" key="3">
    <source>
        <dbReference type="Proteomes" id="UP000298663"/>
    </source>
</evidence>
<reference evidence="2 3" key="1">
    <citation type="journal article" date="2015" name="Genome Biol.">
        <title>Comparative genomics of Steinernema reveals deeply conserved gene regulatory networks.</title>
        <authorList>
            <person name="Dillman A.R."/>
            <person name="Macchietto M."/>
            <person name="Porter C.F."/>
            <person name="Rogers A."/>
            <person name="Williams B."/>
            <person name="Antoshechkin I."/>
            <person name="Lee M.M."/>
            <person name="Goodwin Z."/>
            <person name="Lu X."/>
            <person name="Lewis E.E."/>
            <person name="Goodrich-Blair H."/>
            <person name="Stock S.P."/>
            <person name="Adams B.J."/>
            <person name="Sternberg P.W."/>
            <person name="Mortazavi A."/>
        </authorList>
    </citation>
    <scope>NUCLEOTIDE SEQUENCE [LARGE SCALE GENOMIC DNA]</scope>
    <source>
        <strain evidence="2 3">ALL</strain>
    </source>
</reference>
<name>A0A4V6A115_STECR</name>
<feature type="transmembrane region" description="Helical" evidence="1">
    <location>
        <begin position="202"/>
        <end position="231"/>
    </location>
</feature>
<gene>
    <name evidence="2" type="ORF">L596_020900</name>
</gene>
<keyword evidence="1" id="KW-0472">Membrane</keyword>
<dbReference type="AlphaFoldDB" id="A0A4V6A115"/>
<evidence type="ECO:0000313" key="2">
    <source>
        <dbReference type="EMBL" id="TKR73605.1"/>
    </source>
</evidence>
<proteinExistence type="predicted"/>
<organism evidence="2 3">
    <name type="scientific">Steinernema carpocapsae</name>
    <name type="common">Entomopathogenic nematode</name>
    <dbReference type="NCBI Taxonomy" id="34508"/>
    <lineage>
        <taxon>Eukaryota</taxon>
        <taxon>Metazoa</taxon>
        <taxon>Ecdysozoa</taxon>
        <taxon>Nematoda</taxon>
        <taxon>Chromadorea</taxon>
        <taxon>Rhabditida</taxon>
        <taxon>Tylenchina</taxon>
        <taxon>Panagrolaimomorpha</taxon>
        <taxon>Strongyloidoidea</taxon>
        <taxon>Steinernematidae</taxon>
        <taxon>Steinernema</taxon>
    </lineage>
</organism>
<comment type="caution">
    <text evidence="2">The sequence shown here is derived from an EMBL/GenBank/DDBJ whole genome shotgun (WGS) entry which is preliminary data.</text>
</comment>
<dbReference type="EMBL" id="AZBU02000006">
    <property type="protein sequence ID" value="TKR73605.1"/>
    <property type="molecule type" value="Genomic_DNA"/>
</dbReference>
<feature type="transmembrane region" description="Helical" evidence="1">
    <location>
        <begin position="87"/>
        <end position="106"/>
    </location>
</feature>
<feature type="transmembrane region" description="Helical" evidence="1">
    <location>
        <begin position="26"/>
        <end position="48"/>
    </location>
</feature>
<keyword evidence="1" id="KW-0812">Transmembrane</keyword>
<reference evidence="2 3" key="2">
    <citation type="journal article" date="2019" name="G3 (Bethesda)">
        <title>Hybrid Assembly of the Genome of the Entomopathogenic Nematode Steinernema carpocapsae Identifies the X-Chromosome.</title>
        <authorList>
            <person name="Serra L."/>
            <person name="Macchietto M."/>
            <person name="Macias-Munoz A."/>
            <person name="McGill C.J."/>
            <person name="Rodriguez I.M."/>
            <person name="Rodriguez B."/>
            <person name="Murad R."/>
            <person name="Mortazavi A."/>
        </authorList>
    </citation>
    <scope>NUCLEOTIDE SEQUENCE [LARGE SCALE GENOMIC DNA]</scope>
    <source>
        <strain evidence="2 3">ALL</strain>
    </source>
</reference>
<sequence>MLIARQLVSAFELILEPYFLPAMRVYRLYLVVISVCNLMSTIVIGLVWSFTVSLEQRDQGFIVCFLSSRLIIRWSSVVAPLQQLCNLAQFQVQLVMLFYATSVIKFPHLHRVFGSLKSIPVITVFVLIPSFFVLPLLESIRIPYTMCYKLSLDNNFSTFLFAFSLYTLIYGFLVALFLWKLSDIMRSSNAVSEITVQLVRTIVINFSVSLGALFILALCPPMVLLVLTMMIETENEEEKWSELVLF</sequence>
<evidence type="ECO:0000256" key="1">
    <source>
        <dbReference type="SAM" id="Phobius"/>
    </source>
</evidence>